<proteinExistence type="predicted"/>
<dbReference type="Proteomes" id="UP000054485">
    <property type="component" value="Unassembled WGS sequence"/>
</dbReference>
<accession>A0A0D0A477</accession>
<protein>
    <recommendedName>
        <fullName evidence="3">CHAT domain-containing protein</fullName>
    </recommendedName>
</protein>
<sequence length="144" mass="16227">MASNLTFHVSPWGPGDKLHPLIDIIENDAPYAKFAVFLACHTAIDDEEMHDEIIHLTAGLQFLGFNSVIGTLRAVDDAVIFENLEDGRVADCMKAAWALEYSTCTVKKNVPLKQRIIFLIILVCRIQLHYVCLWHRTASLFPFA</sequence>
<gene>
    <name evidence="1" type="ORF">CY34DRAFT_78986</name>
</gene>
<dbReference type="HOGENOM" id="CLU_001305_1_2_1"/>
<dbReference type="STRING" id="930992.A0A0D0A477"/>
<reference evidence="1 2" key="1">
    <citation type="submission" date="2014-04" db="EMBL/GenBank/DDBJ databases">
        <authorList>
            <consortium name="DOE Joint Genome Institute"/>
            <person name="Kuo A."/>
            <person name="Ruytinx J."/>
            <person name="Rineau F."/>
            <person name="Colpaert J."/>
            <person name="Kohler A."/>
            <person name="Nagy L.G."/>
            <person name="Floudas D."/>
            <person name="Copeland A."/>
            <person name="Barry K.W."/>
            <person name="Cichocki N."/>
            <person name="Veneault-Fourrey C."/>
            <person name="LaButti K."/>
            <person name="Lindquist E.A."/>
            <person name="Lipzen A."/>
            <person name="Lundell T."/>
            <person name="Morin E."/>
            <person name="Murat C."/>
            <person name="Sun H."/>
            <person name="Tunlid A."/>
            <person name="Henrissat B."/>
            <person name="Grigoriev I.V."/>
            <person name="Hibbett D.S."/>
            <person name="Martin F."/>
            <person name="Nordberg H.P."/>
            <person name="Cantor M.N."/>
            <person name="Hua S.X."/>
        </authorList>
    </citation>
    <scope>NUCLEOTIDE SEQUENCE [LARGE SCALE GENOMIC DNA]</scope>
    <source>
        <strain evidence="1 2">UH-Slu-Lm8-n1</strain>
    </source>
</reference>
<evidence type="ECO:0000313" key="2">
    <source>
        <dbReference type="Proteomes" id="UP000054485"/>
    </source>
</evidence>
<dbReference type="OrthoDB" id="9991317at2759"/>
<keyword evidence="2" id="KW-1185">Reference proteome</keyword>
<evidence type="ECO:0008006" key="3">
    <source>
        <dbReference type="Google" id="ProtNLM"/>
    </source>
</evidence>
<dbReference type="InParanoid" id="A0A0D0A477"/>
<organism evidence="1 2">
    <name type="scientific">Suillus luteus UH-Slu-Lm8-n1</name>
    <dbReference type="NCBI Taxonomy" id="930992"/>
    <lineage>
        <taxon>Eukaryota</taxon>
        <taxon>Fungi</taxon>
        <taxon>Dikarya</taxon>
        <taxon>Basidiomycota</taxon>
        <taxon>Agaricomycotina</taxon>
        <taxon>Agaricomycetes</taxon>
        <taxon>Agaricomycetidae</taxon>
        <taxon>Boletales</taxon>
        <taxon>Suillineae</taxon>
        <taxon>Suillaceae</taxon>
        <taxon>Suillus</taxon>
    </lineage>
</organism>
<reference evidence="2" key="2">
    <citation type="submission" date="2015-01" db="EMBL/GenBank/DDBJ databases">
        <title>Evolutionary Origins and Diversification of the Mycorrhizal Mutualists.</title>
        <authorList>
            <consortium name="DOE Joint Genome Institute"/>
            <consortium name="Mycorrhizal Genomics Consortium"/>
            <person name="Kohler A."/>
            <person name="Kuo A."/>
            <person name="Nagy L.G."/>
            <person name="Floudas D."/>
            <person name="Copeland A."/>
            <person name="Barry K.W."/>
            <person name="Cichocki N."/>
            <person name="Veneault-Fourrey C."/>
            <person name="LaButti K."/>
            <person name="Lindquist E.A."/>
            <person name="Lipzen A."/>
            <person name="Lundell T."/>
            <person name="Morin E."/>
            <person name="Murat C."/>
            <person name="Riley R."/>
            <person name="Ohm R."/>
            <person name="Sun H."/>
            <person name="Tunlid A."/>
            <person name="Henrissat B."/>
            <person name="Grigoriev I.V."/>
            <person name="Hibbett D.S."/>
            <person name="Martin F."/>
        </authorList>
    </citation>
    <scope>NUCLEOTIDE SEQUENCE [LARGE SCALE GENOMIC DNA]</scope>
    <source>
        <strain evidence="2">UH-Slu-Lm8-n1</strain>
    </source>
</reference>
<dbReference type="EMBL" id="KN835182">
    <property type="protein sequence ID" value="KIK44885.1"/>
    <property type="molecule type" value="Genomic_DNA"/>
</dbReference>
<dbReference type="AlphaFoldDB" id="A0A0D0A477"/>
<evidence type="ECO:0000313" key="1">
    <source>
        <dbReference type="EMBL" id="KIK44885.1"/>
    </source>
</evidence>
<name>A0A0D0A477_9AGAM</name>